<dbReference type="AlphaFoldDB" id="A0A1Q9E565"/>
<proteinExistence type="inferred from homology"/>
<dbReference type="Gene3D" id="3.40.1050.10">
    <property type="entry name" value="Carbonic anhydrase"/>
    <property type="match status" value="3"/>
</dbReference>
<evidence type="ECO:0000313" key="8">
    <source>
        <dbReference type="EMBL" id="OLQ02558.1"/>
    </source>
</evidence>
<evidence type="ECO:0000256" key="2">
    <source>
        <dbReference type="ARBA" id="ARBA00012925"/>
    </source>
</evidence>
<keyword evidence="4 7" id="KW-0862">Zinc</keyword>
<evidence type="ECO:0000256" key="1">
    <source>
        <dbReference type="ARBA" id="ARBA00006217"/>
    </source>
</evidence>
<dbReference type="PANTHER" id="PTHR11002:SF76">
    <property type="entry name" value="CARBONIC ANHYDRASE"/>
    <property type="match status" value="1"/>
</dbReference>
<protein>
    <recommendedName>
        <fullName evidence="2">carbonic anhydrase</fullName>
        <ecNumber evidence="2">4.2.1.1</ecNumber>
    </recommendedName>
</protein>
<organism evidence="8 9">
    <name type="scientific">Symbiodinium microadriaticum</name>
    <name type="common">Dinoflagellate</name>
    <name type="synonym">Zooxanthella microadriatica</name>
    <dbReference type="NCBI Taxonomy" id="2951"/>
    <lineage>
        <taxon>Eukaryota</taxon>
        <taxon>Sar</taxon>
        <taxon>Alveolata</taxon>
        <taxon>Dinophyceae</taxon>
        <taxon>Suessiales</taxon>
        <taxon>Symbiodiniaceae</taxon>
        <taxon>Symbiodinium</taxon>
    </lineage>
</organism>
<sequence>MKAVSACVGRMLVLLMVSTTREQKLRRTTLVRRIVTPCLLSFVEPERRAMETCCSAFLTRLPRGRSWIRGDRPVRTASDGPVDPKAALRLLKEGNERFLSGRAFGSCTDESQLRQLVEKGQAPHTAIIGCADSRVPLETIFDSMPGDIFALRNAGNTCTHAEGSMVGSLEFCTGGLGTRMVLVLGHTTCASIYGATSTYFNNSRGNPSPTRSALDGLLYDLSVVAEQAAYDMGPHAAQEDVAAHAVRINVFHTIDFLLKFSKSIRERVSCGQLEIQGALYHMDTGVVEFMGRSPRQSSLLTCKVAMPPSVEALSSAASPRGRVRTGVDNRVPALEALNLLKEGNERFAVGAPISKMSTSSMVNALASAGQAPFAAILGSADSRAPIDSLFDAMPGDLFVLRNAGNTCTHAEGSMVGSLEFCVSKLGTRLILVLGHTDDLAVRGALATHLYGSTSKSIGSALEGLLMDLTSVAEEACKDLGPFADLDQLAAHAVRVNVFHSMNFLLKFSETLRGFVRSGELMIQGGIYHLSTGRVEFLGRSPEQEELLSSSIQLPPSMSALPIRTTGDDAILPEQSLQLLKAGNERFAVGMPLAGGITAEMRKALAREGQAPHSAIVGCADSRAALEAIFDAMPGDLFVLRNVGNSFTHAEGSVMGSLEFCTGTLQTPLILILGHTSCAAIKGATHAYLNSTQNKVNKAGRALGSLLESLSTVAQYAAEELDEDATEDEIADLAVQMNVFHTMDYLLTNSAFISDKVQRGEVDIQGGIYNLESGRVNFLGRSPNQSKIINTF</sequence>
<dbReference type="InterPro" id="IPR036874">
    <property type="entry name" value="Carbonic_anhydrase_sf"/>
</dbReference>
<comment type="similarity">
    <text evidence="1">Belongs to the beta-class carbonic anhydrase family.</text>
</comment>
<keyword evidence="5" id="KW-0456">Lyase</keyword>
<evidence type="ECO:0000256" key="4">
    <source>
        <dbReference type="ARBA" id="ARBA00022833"/>
    </source>
</evidence>
<evidence type="ECO:0000256" key="7">
    <source>
        <dbReference type="PIRSR" id="PIRSR601765-1"/>
    </source>
</evidence>
<comment type="cofactor">
    <cofactor evidence="7">
        <name>Zn(2+)</name>
        <dbReference type="ChEBI" id="CHEBI:29105"/>
    </cofactor>
    <text evidence="7">Binds 1 zinc ion per subunit.</text>
</comment>
<dbReference type="SMART" id="SM00947">
    <property type="entry name" value="Pro_CA"/>
    <property type="match status" value="3"/>
</dbReference>
<evidence type="ECO:0000313" key="9">
    <source>
        <dbReference type="Proteomes" id="UP000186817"/>
    </source>
</evidence>
<feature type="binding site" evidence="7">
    <location>
        <position position="618"/>
    </location>
    <ligand>
        <name>Zn(2+)</name>
        <dbReference type="ChEBI" id="CHEBI:29105"/>
    </ligand>
</feature>
<feature type="binding site" evidence="7">
    <location>
        <position position="620"/>
    </location>
    <ligand>
        <name>Zn(2+)</name>
        <dbReference type="ChEBI" id="CHEBI:29105"/>
    </ligand>
</feature>
<dbReference type="InterPro" id="IPR001765">
    <property type="entry name" value="Carbonic_anhydrase"/>
</dbReference>
<dbReference type="OrthoDB" id="10248475at2759"/>
<keyword evidence="3 7" id="KW-0479">Metal-binding</keyword>
<dbReference type="EC" id="4.2.1.1" evidence="2"/>
<keyword evidence="9" id="KW-1185">Reference proteome</keyword>
<dbReference type="SUPFAM" id="SSF53056">
    <property type="entry name" value="beta-carbonic anhydrase, cab"/>
    <property type="match status" value="3"/>
</dbReference>
<reference evidence="8 9" key="1">
    <citation type="submission" date="2016-02" db="EMBL/GenBank/DDBJ databases">
        <title>Genome analysis of coral dinoflagellate symbionts highlights evolutionary adaptations to a symbiotic lifestyle.</title>
        <authorList>
            <person name="Aranda M."/>
            <person name="Li Y."/>
            <person name="Liew Y.J."/>
            <person name="Baumgarten S."/>
            <person name="Simakov O."/>
            <person name="Wilson M."/>
            <person name="Piel J."/>
            <person name="Ashoor H."/>
            <person name="Bougouffa S."/>
            <person name="Bajic V.B."/>
            <person name="Ryu T."/>
            <person name="Ravasi T."/>
            <person name="Bayer T."/>
            <person name="Micklem G."/>
            <person name="Kim H."/>
            <person name="Bhak J."/>
            <person name="Lajeunesse T.C."/>
            <person name="Voolstra C.R."/>
        </authorList>
    </citation>
    <scope>NUCLEOTIDE SEQUENCE [LARGE SCALE GENOMIC DNA]</scope>
    <source>
        <strain evidence="8 9">CCMP2467</strain>
    </source>
</reference>
<evidence type="ECO:0000256" key="6">
    <source>
        <dbReference type="ARBA" id="ARBA00048348"/>
    </source>
</evidence>
<dbReference type="GO" id="GO:0004089">
    <property type="term" value="F:carbonate dehydratase activity"/>
    <property type="evidence" value="ECO:0007669"/>
    <property type="project" value="UniProtKB-EC"/>
</dbReference>
<feature type="binding site" evidence="7">
    <location>
        <position position="677"/>
    </location>
    <ligand>
        <name>Zn(2+)</name>
        <dbReference type="ChEBI" id="CHEBI:29105"/>
    </ligand>
</feature>
<evidence type="ECO:0000256" key="3">
    <source>
        <dbReference type="ARBA" id="ARBA00022723"/>
    </source>
</evidence>
<gene>
    <name evidence="8" type="primary">mtcA2</name>
    <name evidence="8" type="ORF">AK812_SmicGene14558</name>
</gene>
<dbReference type="Proteomes" id="UP000186817">
    <property type="component" value="Unassembled WGS sequence"/>
</dbReference>
<dbReference type="EMBL" id="LSRX01000261">
    <property type="protein sequence ID" value="OLQ02558.1"/>
    <property type="molecule type" value="Genomic_DNA"/>
</dbReference>
<comment type="caution">
    <text evidence="8">The sequence shown here is derived from an EMBL/GenBank/DDBJ whole genome shotgun (WGS) entry which is preliminary data.</text>
</comment>
<comment type="catalytic activity">
    <reaction evidence="6">
        <text>hydrogencarbonate + H(+) = CO2 + H2O</text>
        <dbReference type="Rhea" id="RHEA:10748"/>
        <dbReference type="ChEBI" id="CHEBI:15377"/>
        <dbReference type="ChEBI" id="CHEBI:15378"/>
        <dbReference type="ChEBI" id="CHEBI:16526"/>
        <dbReference type="ChEBI" id="CHEBI:17544"/>
        <dbReference type="EC" id="4.2.1.1"/>
    </reaction>
</comment>
<name>A0A1Q9E565_SYMMI</name>
<dbReference type="Pfam" id="PF00484">
    <property type="entry name" value="Pro_CA"/>
    <property type="match status" value="3"/>
</dbReference>
<dbReference type="PANTHER" id="PTHR11002">
    <property type="entry name" value="CARBONIC ANHYDRASE"/>
    <property type="match status" value="1"/>
</dbReference>
<dbReference type="GO" id="GO:0008270">
    <property type="term" value="F:zinc ion binding"/>
    <property type="evidence" value="ECO:0007669"/>
    <property type="project" value="InterPro"/>
</dbReference>
<feature type="binding site" evidence="7">
    <location>
        <position position="674"/>
    </location>
    <ligand>
        <name>Zn(2+)</name>
        <dbReference type="ChEBI" id="CHEBI:29105"/>
    </ligand>
</feature>
<accession>A0A1Q9E565</accession>
<evidence type="ECO:0000256" key="5">
    <source>
        <dbReference type="ARBA" id="ARBA00023239"/>
    </source>
</evidence>